<evidence type="ECO:0000313" key="2">
    <source>
        <dbReference type="Proteomes" id="UP001244787"/>
    </source>
</evidence>
<name>A0ABT8DDP5_9FLAO</name>
<keyword evidence="2" id="KW-1185">Reference proteome</keyword>
<evidence type="ECO:0008006" key="3">
    <source>
        <dbReference type="Google" id="ProtNLM"/>
    </source>
</evidence>
<proteinExistence type="predicted"/>
<dbReference type="RefSeq" id="WP_290252936.1">
    <property type="nucleotide sequence ID" value="NZ_JAUGQQ010000001.1"/>
</dbReference>
<comment type="caution">
    <text evidence="1">The sequence shown here is derived from an EMBL/GenBank/DDBJ whole genome shotgun (WGS) entry which is preliminary data.</text>
</comment>
<dbReference type="EMBL" id="JAUGQQ010000001">
    <property type="protein sequence ID" value="MDN3722848.1"/>
    <property type="molecule type" value="Genomic_DNA"/>
</dbReference>
<reference evidence="1 2" key="1">
    <citation type="submission" date="2023-06" db="EMBL/GenBank/DDBJ databases">
        <authorList>
            <person name="Ye Y.-Q."/>
            <person name="Du Z.-J."/>
        </authorList>
    </citation>
    <scope>NUCLEOTIDE SEQUENCE [LARGE SCALE GENOMIC DNA]</scope>
    <source>
        <strain evidence="1 2">SDUM287046</strain>
    </source>
</reference>
<gene>
    <name evidence="1" type="ORF">QRD02_00515</name>
</gene>
<organism evidence="1 2">
    <name type="scientific">Aequorivita aurantiaca</name>
    <dbReference type="NCBI Taxonomy" id="3053356"/>
    <lineage>
        <taxon>Bacteria</taxon>
        <taxon>Pseudomonadati</taxon>
        <taxon>Bacteroidota</taxon>
        <taxon>Flavobacteriia</taxon>
        <taxon>Flavobacteriales</taxon>
        <taxon>Flavobacteriaceae</taxon>
        <taxon>Aequorivita</taxon>
    </lineage>
</organism>
<sequence>MLSKISISILLFGFSVLSCVSSQNKSLNVETNSPAEIEAKKILGEKMMADGYLPGRIIYSDLADDCEYTIQLKDGDKDFYYVDPINLDEIFRRNNLTIWVKFNGLRRMNRCEKAAPVSITEIKNRDE</sequence>
<dbReference type="PROSITE" id="PS51257">
    <property type="entry name" value="PROKAR_LIPOPROTEIN"/>
    <property type="match status" value="1"/>
</dbReference>
<accession>A0ABT8DDP5</accession>
<protein>
    <recommendedName>
        <fullName evidence="3">KTSC domain-containing protein</fullName>
    </recommendedName>
</protein>
<dbReference type="Proteomes" id="UP001244787">
    <property type="component" value="Unassembled WGS sequence"/>
</dbReference>
<evidence type="ECO:0000313" key="1">
    <source>
        <dbReference type="EMBL" id="MDN3722848.1"/>
    </source>
</evidence>